<dbReference type="InterPro" id="IPR033911">
    <property type="entry name" value="MetRS_core"/>
</dbReference>
<feature type="coiled-coil region" evidence="15">
    <location>
        <begin position="518"/>
        <end position="561"/>
    </location>
</feature>
<dbReference type="HAMAP" id="MF_01228">
    <property type="entry name" value="Met_tRNA_synth_type2"/>
    <property type="match status" value="1"/>
</dbReference>
<dbReference type="Gene3D" id="1.10.730.10">
    <property type="entry name" value="Isoleucyl-tRNA Synthetase, Domain 1"/>
    <property type="match status" value="1"/>
</dbReference>
<dbReference type="Pfam" id="PF19303">
    <property type="entry name" value="Anticodon_3"/>
    <property type="match status" value="1"/>
</dbReference>
<dbReference type="GO" id="GO:0004825">
    <property type="term" value="F:methionine-tRNA ligase activity"/>
    <property type="evidence" value="ECO:0007669"/>
    <property type="project" value="UniProtKB-UniRule"/>
</dbReference>
<keyword evidence="12 14" id="KW-0030">Aminoacyl-tRNA synthetase</keyword>
<dbReference type="PROSITE" id="PS50886">
    <property type="entry name" value="TRBD"/>
    <property type="match status" value="1"/>
</dbReference>
<dbReference type="InterPro" id="IPR002547">
    <property type="entry name" value="tRNA-bd_dom"/>
</dbReference>
<dbReference type="Gene3D" id="2.170.220.10">
    <property type="match status" value="1"/>
</dbReference>
<evidence type="ECO:0000256" key="14">
    <source>
        <dbReference type="HAMAP-Rule" id="MF_01228"/>
    </source>
</evidence>
<keyword evidence="6 14" id="KW-0820">tRNA-binding</keyword>
<dbReference type="SUPFAM" id="SSF50249">
    <property type="entry name" value="Nucleic acid-binding proteins"/>
    <property type="match status" value="1"/>
</dbReference>
<keyword evidence="14" id="KW-0479">Metal-binding</keyword>
<accession>A0A6L5YKE0</accession>
<dbReference type="AlphaFoldDB" id="A0A6L5YKE0"/>
<dbReference type="FunFam" id="2.170.220.10:FF:000002">
    <property type="entry name" value="Methionine--tRNA ligase"/>
    <property type="match status" value="1"/>
</dbReference>
<evidence type="ECO:0000256" key="5">
    <source>
        <dbReference type="ARBA" id="ARBA00022490"/>
    </source>
</evidence>
<comment type="subunit">
    <text evidence="4 14">Homodimer.</text>
</comment>
<dbReference type="Pfam" id="PF09334">
    <property type="entry name" value="tRNA-synt_1g"/>
    <property type="match status" value="2"/>
</dbReference>
<dbReference type="RefSeq" id="WP_154496256.1">
    <property type="nucleotide sequence ID" value="NZ_DAWCKG010000185.1"/>
</dbReference>
<evidence type="ECO:0000256" key="6">
    <source>
        <dbReference type="ARBA" id="ARBA00022555"/>
    </source>
</evidence>
<dbReference type="Pfam" id="PF01588">
    <property type="entry name" value="tRNA_bind"/>
    <property type="match status" value="1"/>
</dbReference>
<dbReference type="InterPro" id="IPR041872">
    <property type="entry name" value="Anticodon_Met"/>
</dbReference>
<dbReference type="InterPro" id="IPR012340">
    <property type="entry name" value="NA-bd_OB-fold"/>
</dbReference>
<evidence type="ECO:0000256" key="1">
    <source>
        <dbReference type="ARBA" id="ARBA00003314"/>
    </source>
</evidence>
<keyword evidence="18" id="KW-1185">Reference proteome</keyword>
<evidence type="ECO:0000256" key="12">
    <source>
        <dbReference type="ARBA" id="ARBA00023146"/>
    </source>
</evidence>
<dbReference type="InterPro" id="IPR014758">
    <property type="entry name" value="Met-tRNA_synth"/>
</dbReference>
<feature type="binding site" evidence="14">
    <location>
        <position position="146"/>
    </location>
    <ligand>
        <name>Zn(2+)</name>
        <dbReference type="ChEBI" id="CHEBI:29105"/>
    </ligand>
</feature>
<dbReference type="Proteomes" id="UP000476055">
    <property type="component" value="Unassembled WGS sequence"/>
</dbReference>
<comment type="subcellular location">
    <subcellularLocation>
        <location evidence="2 14">Cytoplasm</location>
    </subcellularLocation>
</comment>
<dbReference type="CDD" id="cd00814">
    <property type="entry name" value="MetRS_core"/>
    <property type="match status" value="1"/>
</dbReference>
<dbReference type="CDD" id="cd02800">
    <property type="entry name" value="tRNA_bind_EcMetRS_like"/>
    <property type="match status" value="1"/>
</dbReference>
<proteinExistence type="inferred from homology"/>
<feature type="binding site" evidence="14">
    <location>
        <position position="149"/>
    </location>
    <ligand>
        <name>Zn(2+)</name>
        <dbReference type="ChEBI" id="CHEBI:29105"/>
    </ligand>
</feature>
<evidence type="ECO:0000259" key="16">
    <source>
        <dbReference type="PROSITE" id="PS50886"/>
    </source>
</evidence>
<dbReference type="CDD" id="cd07957">
    <property type="entry name" value="Anticodon_Ia_Met"/>
    <property type="match status" value="1"/>
</dbReference>
<keyword evidence="5 14" id="KW-0963">Cytoplasm</keyword>
<dbReference type="GO" id="GO:0000049">
    <property type="term" value="F:tRNA binding"/>
    <property type="evidence" value="ECO:0007669"/>
    <property type="project" value="UniProtKB-UniRule"/>
</dbReference>
<keyword evidence="7 14" id="KW-0436">Ligase</keyword>
<dbReference type="Gene3D" id="2.40.50.140">
    <property type="entry name" value="Nucleic acid-binding proteins"/>
    <property type="match status" value="1"/>
</dbReference>
<dbReference type="SUPFAM" id="SSF47323">
    <property type="entry name" value="Anticodon-binding domain of a subclass of class I aminoacyl-tRNA synthetases"/>
    <property type="match status" value="1"/>
</dbReference>
<evidence type="ECO:0000256" key="8">
    <source>
        <dbReference type="ARBA" id="ARBA00022741"/>
    </source>
</evidence>
<dbReference type="FunFam" id="1.10.730.10:FF:000026">
    <property type="entry name" value="Methionine--tRNA ligase"/>
    <property type="match status" value="1"/>
</dbReference>
<evidence type="ECO:0000256" key="2">
    <source>
        <dbReference type="ARBA" id="ARBA00004496"/>
    </source>
</evidence>
<dbReference type="NCBIfam" id="TIGR00399">
    <property type="entry name" value="metG_C_term"/>
    <property type="match status" value="1"/>
</dbReference>
<keyword evidence="14" id="KW-0862">Zinc</keyword>
<comment type="catalytic activity">
    <reaction evidence="13 14">
        <text>tRNA(Met) + L-methionine + ATP = L-methionyl-tRNA(Met) + AMP + diphosphate</text>
        <dbReference type="Rhea" id="RHEA:13481"/>
        <dbReference type="Rhea" id="RHEA-COMP:9667"/>
        <dbReference type="Rhea" id="RHEA-COMP:9698"/>
        <dbReference type="ChEBI" id="CHEBI:30616"/>
        <dbReference type="ChEBI" id="CHEBI:33019"/>
        <dbReference type="ChEBI" id="CHEBI:57844"/>
        <dbReference type="ChEBI" id="CHEBI:78442"/>
        <dbReference type="ChEBI" id="CHEBI:78530"/>
        <dbReference type="ChEBI" id="CHEBI:456215"/>
        <dbReference type="EC" id="6.1.1.10"/>
    </reaction>
</comment>
<evidence type="ECO:0000256" key="15">
    <source>
        <dbReference type="SAM" id="Coils"/>
    </source>
</evidence>
<feature type="binding site" evidence="14">
    <location>
        <position position="132"/>
    </location>
    <ligand>
        <name>Zn(2+)</name>
        <dbReference type="ChEBI" id="CHEBI:29105"/>
    </ligand>
</feature>
<keyword evidence="10 14" id="KW-0694">RNA-binding</keyword>
<dbReference type="EC" id="6.1.1.10" evidence="14"/>
<comment type="cofactor">
    <cofactor evidence="14">
        <name>Zn(2+)</name>
        <dbReference type="ChEBI" id="CHEBI:29105"/>
    </cofactor>
    <text evidence="14">Binds 1 zinc ion per subunit.</text>
</comment>
<gene>
    <name evidence="14 17" type="primary">metG</name>
    <name evidence="17" type="ORF">FYJ59_07695</name>
</gene>
<evidence type="ECO:0000256" key="3">
    <source>
        <dbReference type="ARBA" id="ARBA00006590"/>
    </source>
</evidence>
<evidence type="ECO:0000313" key="18">
    <source>
        <dbReference type="Proteomes" id="UP000476055"/>
    </source>
</evidence>
<feature type="short sequence motif" description="'HIGH' region" evidence="14">
    <location>
        <begin position="14"/>
        <end position="24"/>
    </location>
</feature>
<comment type="caution">
    <text evidence="14">Lacks conserved residue(s) required for the propagation of feature annotation.</text>
</comment>
<evidence type="ECO:0000256" key="4">
    <source>
        <dbReference type="ARBA" id="ARBA00011738"/>
    </source>
</evidence>
<reference evidence="17 18" key="1">
    <citation type="submission" date="2019-08" db="EMBL/GenBank/DDBJ databases">
        <title>In-depth cultivation of the pig gut microbiome towards novel bacterial diversity and tailored functional studies.</title>
        <authorList>
            <person name="Wylensek D."/>
            <person name="Hitch T.C.A."/>
            <person name="Clavel T."/>
        </authorList>
    </citation>
    <scope>NUCLEOTIDE SEQUENCE [LARGE SCALE GENOMIC DNA]</scope>
    <source>
        <strain evidence="17 18">WCA3-601-WT-6H</strain>
    </source>
</reference>
<dbReference type="InterPro" id="IPR009080">
    <property type="entry name" value="tRNAsynth_Ia_anticodon-bd"/>
</dbReference>
<dbReference type="GO" id="GO:0046872">
    <property type="term" value="F:metal ion binding"/>
    <property type="evidence" value="ECO:0007669"/>
    <property type="project" value="UniProtKB-KW"/>
</dbReference>
<dbReference type="GO" id="GO:0005524">
    <property type="term" value="F:ATP binding"/>
    <property type="evidence" value="ECO:0007669"/>
    <property type="project" value="UniProtKB-UniRule"/>
</dbReference>
<evidence type="ECO:0000256" key="10">
    <source>
        <dbReference type="ARBA" id="ARBA00022884"/>
    </source>
</evidence>
<dbReference type="PANTHER" id="PTHR43326">
    <property type="entry name" value="METHIONYL-TRNA SYNTHETASE"/>
    <property type="match status" value="1"/>
</dbReference>
<dbReference type="InterPro" id="IPR023457">
    <property type="entry name" value="Met-tRNA_synth_2"/>
</dbReference>
<dbReference type="PRINTS" id="PR01041">
    <property type="entry name" value="TRNASYNTHMET"/>
</dbReference>
<dbReference type="NCBIfam" id="NF008900">
    <property type="entry name" value="PRK12267.1"/>
    <property type="match status" value="1"/>
</dbReference>
<dbReference type="InterPro" id="IPR015413">
    <property type="entry name" value="Methionyl/Leucyl_tRNA_Synth"/>
</dbReference>
<name>A0A6L5YKE0_9FIRM</name>
<dbReference type="InterPro" id="IPR004495">
    <property type="entry name" value="Met-tRNA-synth_bsu_C"/>
</dbReference>
<evidence type="ECO:0000256" key="7">
    <source>
        <dbReference type="ARBA" id="ARBA00022598"/>
    </source>
</evidence>
<dbReference type="EMBL" id="VUMU01000007">
    <property type="protein sequence ID" value="MST58122.1"/>
    <property type="molecule type" value="Genomic_DNA"/>
</dbReference>
<feature type="binding site" evidence="14">
    <location>
        <position position="129"/>
    </location>
    <ligand>
        <name>Zn(2+)</name>
        <dbReference type="ChEBI" id="CHEBI:29105"/>
    </ligand>
</feature>
<keyword evidence="9 14" id="KW-0067">ATP-binding</keyword>
<comment type="function">
    <text evidence="1 14">Is required not only for elongation of protein synthesis but also for the initiation of all mRNA translation through initiator tRNA(fMet) aminoacylation.</text>
</comment>
<feature type="short sequence motif" description="'KMSKS' region" evidence="14">
    <location>
        <begin position="301"/>
        <end position="305"/>
    </location>
</feature>
<evidence type="ECO:0000256" key="13">
    <source>
        <dbReference type="ARBA" id="ARBA00047364"/>
    </source>
</evidence>
<keyword evidence="15" id="KW-0175">Coiled coil</keyword>
<evidence type="ECO:0000256" key="9">
    <source>
        <dbReference type="ARBA" id="ARBA00022840"/>
    </source>
</evidence>
<dbReference type="FunFam" id="2.40.50.140:FF:000042">
    <property type="entry name" value="Methionine--tRNA ligase"/>
    <property type="match status" value="1"/>
</dbReference>
<organism evidence="17 18">
    <name type="scientific">Waltera intestinalis</name>
    <dbReference type="NCBI Taxonomy" id="2606635"/>
    <lineage>
        <taxon>Bacteria</taxon>
        <taxon>Bacillati</taxon>
        <taxon>Bacillota</taxon>
        <taxon>Clostridia</taxon>
        <taxon>Lachnospirales</taxon>
        <taxon>Lachnospiraceae</taxon>
        <taxon>Waltera</taxon>
    </lineage>
</organism>
<dbReference type="PANTHER" id="PTHR43326:SF1">
    <property type="entry name" value="METHIONINE--TRNA LIGASE, MITOCHONDRIAL"/>
    <property type="match status" value="1"/>
</dbReference>
<keyword evidence="8 14" id="KW-0547">Nucleotide-binding</keyword>
<comment type="similarity">
    <text evidence="3 14">Belongs to the class-I aminoacyl-tRNA synthetase family. MetG type 2A subfamily.</text>
</comment>
<protein>
    <recommendedName>
        <fullName evidence="14">Methionine--tRNA ligase</fullName>
        <ecNumber evidence="14">6.1.1.10</ecNumber>
    </recommendedName>
    <alternativeName>
        <fullName evidence="14">Methionyl-tRNA synthetase</fullName>
        <shortName evidence="14">MetRS</shortName>
    </alternativeName>
</protein>
<dbReference type="InterPro" id="IPR014729">
    <property type="entry name" value="Rossmann-like_a/b/a_fold"/>
</dbReference>
<evidence type="ECO:0000313" key="17">
    <source>
        <dbReference type="EMBL" id="MST58122.1"/>
    </source>
</evidence>
<feature type="domain" description="TRNA-binding" evidence="16">
    <location>
        <begin position="568"/>
        <end position="669"/>
    </location>
</feature>
<sequence length="669" mass="75090">MESKGKYYLTTAIAYTSAKPHIGNNYEIVLADSIARFKRKEGYDVFFQTGTDEHGQKIELKAEAAGITPKEHVDKIAGVIRGLCDLLNISYDKFIRTTDEDHEKQVQKIFKRLYDQGDIYKGAYEGMYCTPCESFWTESQLVDGKCPDCGGVVKPAKEEAYFFRMSKYADRLIKHINEHPEFIQPVSRKNEMMNNFLLPGLQDLCVSRTSFTWGIPVTFDPKHVIYVWLDALTNYITGIGYDADGNSTEQYKKLWPADLHLIGKDIIRFHTIYWPIFLMALGEPLPKQVFGHPWLLMGGGKMSKSKGNVVYADDLVDYFGVDAVRYYVLHEMPFENDGNLTWELVAERTNSDLANTLGNLVNRTISMSNKYFGGVVENKNAQLTENDAAVDADLKQTVTGTYAKVVAKMEELRVADALTEIFGIFKRCNKYIDETEPWVLAKDEAKADRLATVLYNLVEGIIIGASLLEPYMPETAERIAKQLNTSLRDFDQLEQFGLYESGSKVTDQPEILFARLDMKDVAKKEAELEEAMIKAAAEHEAEEANAEAEKAEQEAIDIEPKAEIEYDDFAKMQFQVGEIISCEAVPKSKKLLCSQVKIGSQVRQIVSGIKAHYSPEEMVGKKVMVLVNLKPAKLAGVLSEGMILCAEDAEGNLALVTPEKNMPAGAEIC</sequence>
<dbReference type="GO" id="GO:0005737">
    <property type="term" value="C:cytoplasm"/>
    <property type="evidence" value="ECO:0007669"/>
    <property type="project" value="UniProtKB-SubCell"/>
</dbReference>
<comment type="caution">
    <text evidence="17">The sequence shown here is derived from an EMBL/GenBank/DDBJ whole genome shotgun (WGS) entry which is preliminary data.</text>
</comment>
<dbReference type="GO" id="GO:0006431">
    <property type="term" value="P:methionyl-tRNA aminoacylation"/>
    <property type="evidence" value="ECO:0007669"/>
    <property type="project" value="UniProtKB-UniRule"/>
</dbReference>
<keyword evidence="11 14" id="KW-0648">Protein biosynthesis</keyword>
<dbReference type="Gene3D" id="3.40.50.620">
    <property type="entry name" value="HUPs"/>
    <property type="match status" value="1"/>
</dbReference>
<dbReference type="SUPFAM" id="SSF52374">
    <property type="entry name" value="Nucleotidylyl transferase"/>
    <property type="match status" value="1"/>
</dbReference>
<dbReference type="NCBIfam" id="TIGR00398">
    <property type="entry name" value="metG"/>
    <property type="match status" value="1"/>
</dbReference>
<evidence type="ECO:0000256" key="11">
    <source>
        <dbReference type="ARBA" id="ARBA00022917"/>
    </source>
</evidence>